<keyword evidence="4" id="KW-0809">Transit peptide</keyword>
<keyword evidence="7" id="KW-0496">Mitochondrion</keyword>
<evidence type="ECO:0000256" key="13">
    <source>
        <dbReference type="ARBA" id="ARBA00046467"/>
    </source>
</evidence>
<organism evidence="17">
    <name type="scientific">Nothobranchius korthausae</name>
    <dbReference type="NCBI Taxonomy" id="1143690"/>
    <lineage>
        <taxon>Eukaryota</taxon>
        <taxon>Metazoa</taxon>
        <taxon>Chordata</taxon>
        <taxon>Craniata</taxon>
        <taxon>Vertebrata</taxon>
        <taxon>Euteleostomi</taxon>
        <taxon>Actinopterygii</taxon>
        <taxon>Neopterygii</taxon>
        <taxon>Teleostei</taxon>
        <taxon>Neoteleostei</taxon>
        <taxon>Acanthomorphata</taxon>
        <taxon>Ovalentaria</taxon>
        <taxon>Atherinomorphae</taxon>
        <taxon>Cyprinodontiformes</taxon>
        <taxon>Nothobranchiidae</taxon>
        <taxon>Nothobranchius</taxon>
    </lineage>
</organism>
<proteinExistence type="predicted"/>
<evidence type="ECO:0000259" key="16">
    <source>
        <dbReference type="PROSITE" id="PS50118"/>
    </source>
</evidence>
<dbReference type="InterPro" id="IPR009071">
    <property type="entry name" value="HMG_box_dom"/>
</dbReference>
<evidence type="ECO:0000313" key="17">
    <source>
        <dbReference type="EMBL" id="SBQ49094.1"/>
    </source>
</evidence>
<protein>
    <recommendedName>
        <fullName evidence="11">Transcription factor A, mitochondrial</fullName>
    </recommendedName>
</protein>
<dbReference type="InterPro" id="IPR036910">
    <property type="entry name" value="HMG_box_dom_sf"/>
</dbReference>
<evidence type="ECO:0000256" key="3">
    <source>
        <dbReference type="ARBA" id="ARBA00022737"/>
    </source>
</evidence>
<reference evidence="17" key="2">
    <citation type="submission" date="2016-06" db="EMBL/GenBank/DDBJ databases">
        <title>The genome of a short-lived fish provides insights into sex chromosome evolution and the genetic control of aging.</title>
        <authorList>
            <person name="Reichwald K."/>
            <person name="Felder M."/>
            <person name="Petzold A."/>
            <person name="Koch P."/>
            <person name="Groth M."/>
            <person name="Platzer M."/>
        </authorList>
    </citation>
    <scope>NUCLEOTIDE SEQUENCE</scope>
    <source>
        <tissue evidence="17">Brain</tissue>
    </source>
</reference>
<gene>
    <name evidence="17" type="primary">TFAM</name>
</gene>
<comment type="subunit">
    <text evidence="13">Monomer; binds DNA as a monomer. Homodimer. Component of the mitochondrial transcription initiation complex, composed at least of TFB2M, TFAM and POLRMT. In this complex TFAM recruits POLRMT to the promoter whereas TFB2M induces structural changes in POLRMT to enable promoter opening and trapping of the DNA non-template strand. Upon metabolic stress, forms a complex composed of FOXO3, SIRT3, TFAM and POLRMT. Interacts with TFB1M and TFB2M. Interacts with CLPX; this enhances DNA-binding.</text>
</comment>
<dbReference type="GO" id="GO:0042645">
    <property type="term" value="C:mitochondrial nucleoid"/>
    <property type="evidence" value="ECO:0007669"/>
    <property type="project" value="UniProtKB-SubCell"/>
</dbReference>
<keyword evidence="10" id="KW-1135">Mitochondrion nucleoid</keyword>
<dbReference type="Gene3D" id="1.10.30.10">
    <property type="entry name" value="High mobility group box domain"/>
    <property type="match status" value="2"/>
</dbReference>
<evidence type="ECO:0000256" key="10">
    <source>
        <dbReference type="ARBA" id="ARBA00023271"/>
    </source>
</evidence>
<evidence type="ECO:0000256" key="1">
    <source>
        <dbReference type="ARBA" id="ARBA00004436"/>
    </source>
</evidence>
<dbReference type="GO" id="GO:0003677">
    <property type="term" value="F:DNA binding"/>
    <property type="evidence" value="ECO:0007669"/>
    <property type="project" value="UniProtKB-UniRule"/>
</dbReference>
<dbReference type="EMBL" id="HAEB01002567">
    <property type="protein sequence ID" value="SBQ49094.1"/>
    <property type="molecule type" value="Transcribed_RNA"/>
</dbReference>
<keyword evidence="14" id="KW-0539">Nucleus</keyword>
<evidence type="ECO:0000256" key="2">
    <source>
        <dbReference type="ARBA" id="ARBA00022553"/>
    </source>
</evidence>
<keyword evidence="3" id="KW-0677">Repeat</keyword>
<keyword evidence="8" id="KW-0010">Activator</keyword>
<comment type="subcellular location">
    <subcellularLocation>
        <location evidence="1">Mitochondrion matrix</location>
        <location evidence="1">Mitochondrion nucleoid</location>
    </subcellularLocation>
</comment>
<dbReference type="SUPFAM" id="SSF47095">
    <property type="entry name" value="HMG-box"/>
    <property type="match status" value="2"/>
</dbReference>
<feature type="DNA-binding region" description="HMG box" evidence="14">
    <location>
        <begin position="47"/>
        <end position="115"/>
    </location>
</feature>
<reference evidence="17" key="1">
    <citation type="submission" date="2016-05" db="EMBL/GenBank/DDBJ databases">
        <authorList>
            <person name="Lavstsen T."/>
            <person name="Jespersen J.S."/>
        </authorList>
    </citation>
    <scope>NUCLEOTIDE SEQUENCE</scope>
    <source>
        <tissue evidence="17">Brain</tissue>
    </source>
</reference>
<dbReference type="GO" id="GO:0005634">
    <property type="term" value="C:nucleus"/>
    <property type="evidence" value="ECO:0007669"/>
    <property type="project" value="UniProtKB-UniRule"/>
</dbReference>
<keyword evidence="9" id="KW-0804">Transcription</keyword>
<evidence type="ECO:0000256" key="6">
    <source>
        <dbReference type="ARBA" id="ARBA00023125"/>
    </source>
</evidence>
<feature type="region of interest" description="Disordered" evidence="15">
    <location>
        <begin position="124"/>
        <end position="154"/>
    </location>
</feature>
<dbReference type="InterPro" id="IPR050342">
    <property type="entry name" value="HMGB"/>
</dbReference>
<evidence type="ECO:0000256" key="9">
    <source>
        <dbReference type="ARBA" id="ARBA00023163"/>
    </source>
</evidence>
<feature type="DNA-binding region" description="HMG box" evidence="14">
    <location>
        <begin position="152"/>
        <end position="216"/>
    </location>
</feature>
<dbReference type="PROSITE" id="PS50118">
    <property type="entry name" value="HMG_BOX_2"/>
    <property type="match status" value="2"/>
</dbReference>
<keyword evidence="2" id="KW-0597">Phosphoprotein</keyword>
<evidence type="ECO:0000256" key="12">
    <source>
        <dbReference type="ARBA" id="ARBA00045216"/>
    </source>
</evidence>
<dbReference type="AlphaFoldDB" id="A0A1A8ETA5"/>
<dbReference type="Pfam" id="PF00505">
    <property type="entry name" value="HMG_box"/>
    <property type="match status" value="2"/>
</dbReference>
<name>A0A1A8ETA5_9TELE</name>
<dbReference type="FunFam" id="1.10.30.10:FF:000043">
    <property type="entry name" value="Transcription factor A, mitochondrial"/>
    <property type="match status" value="1"/>
</dbReference>
<sequence>MPPFGLTGTVSLLAKTLGVFSHSRFSRIFSANVNPVKYLTSQTSGPPKRPLNGYMRYLLQQKPVVTGQNPEIKLVDAIRKIAQQWRLLNPEQKQPFQEASHQAMEQFKVDLQKYKAQQSPAELQQQALEKKTRSRKRKAIRKKRELTSLGKPKRPRSAFNIFMSEQFQEASGSTTPAKLKFLMEEWKSLLGHHKKVYTQLAEDDKIRYKNEMKAWEDHMVEIGREDLIRERMFHKTKRQAKIKQVKKETKQTKLETAKKATQSAKGSIKANQAVPKGSIRES</sequence>
<dbReference type="PANTHER" id="PTHR48112:SF36">
    <property type="entry name" value="TRANSCRIPTION FACTOR A, MITOCHONDRIAL"/>
    <property type="match status" value="1"/>
</dbReference>
<dbReference type="PANTHER" id="PTHR48112">
    <property type="entry name" value="HIGH MOBILITY GROUP PROTEIN DSP1"/>
    <property type="match status" value="1"/>
</dbReference>
<evidence type="ECO:0000256" key="14">
    <source>
        <dbReference type="PROSITE-ProRule" id="PRU00267"/>
    </source>
</evidence>
<keyword evidence="6 14" id="KW-0238">DNA-binding</keyword>
<feature type="region of interest" description="Disordered" evidence="15">
    <location>
        <begin position="236"/>
        <end position="282"/>
    </location>
</feature>
<feature type="domain" description="HMG box" evidence="16">
    <location>
        <begin position="47"/>
        <end position="115"/>
    </location>
</feature>
<feature type="compositionally biased region" description="Basic residues" evidence="15">
    <location>
        <begin position="132"/>
        <end position="144"/>
    </location>
</feature>
<evidence type="ECO:0000256" key="4">
    <source>
        <dbReference type="ARBA" id="ARBA00022946"/>
    </source>
</evidence>
<feature type="domain" description="HMG box" evidence="16">
    <location>
        <begin position="152"/>
        <end position="216"/>
    </location>
</feature>
<keyword evidence="5" id="KW-0805">Transcription regulation</keyword>
<evidence type="ECO:0000256" key="8">
    <source>
        <dbReference type="ARBA" id="ARBA00023159"/>
    </source>
</evidence>
<evidence type="ECO:0000256" key="11">
    <source>
        <dbReference type="ARBA" id="ARBA00040582"/>
    </source>
</evidence>
<feature type="compositionally biased region" description="Basic and acidic residues" evidence="15">
    <location>
        <begin position="245"/>
        <end position="258"/>
    </location>
</feature>
<dbReference type="EMBL" id="HAEC01014681">
    <property type="protein sequence ID" value="SBQ82898.1"/>
    <property type="molecule type" value="Transcribed_RNA"/>
</dbReference>
<dbReference type="SMART" id="SM00398">
    <property type="entry name" value="HMG"/>
    <property type="match status" value="2"/>
</dbReference>
<dbReference type="GO" id="GO:0006357">
    <property type="term" value="P:regulation of transcription by RNA polymerase II"/>
    <property type="evidence" value="ECO:0007669"/>
    <property type="project" value="TreeGrafter"/>
</dbReference>
<accession>A0A1A8ETA5</accession>
<comment type="function">
    <text evidence="12">Binds to the mitochondrial light strand promoter and functions in mitochondrial transcription regulation. Component of the mitochondrial transcription initiation complex, composed at least of TFB2M, TFAM and POLRMT that is required for basal transcription of mitochondrial DNA. In this complex, TFAM recruits POLRMT to a specific promoter whereas TFB2M induces structural changes in POLRMT to enable promoter opening and trapping of the DNA non-template strand. Required for accurate and efficient promoter recognition by the mitochondrial RNA polymerase. Promotes transcription initiation from the HSP1 and the light strand promoter by binding immediately upstream of transcriptional start sites. Is able to unwind DNA. Bends the mitochondrial light strand promoter DNA into a U-turn shape via its HMG boxes. Required for maintenance of normal levels of mitochondrial DNA. May play a role in organizing and compacting mitochondrial DNA.</text>
</comment>
<evidence type="ECO:0000256" key="15">
    <source>
        <dbReference type="SAM" id="MobiDB-lite"/>
    </source>
</evidence>
<evidence type="ECO:0000256" key="5">
    <source>
        <dbReference type="ARBA" id="ARBA00023015"/>
    </source>
</evidence>
<evidence type="ECO:0000256" key="7">
    <source>
        <dbReference type="ARBA" id="ARBA00023128"/>
    </source>
</evidence>